<dbReference type="Proteomes" id="UP001066276">
    <property type="component" value="Chromosome 4_2"/>
</dbReference>
<organism evidence="2 3">
    <name type="scientific">Pleurodeles waltl</name>
    <name type="common">Iberian ribbed newt</name>
    <dbReference type="NCBI Taxonomy" id="8319"/>
    <lineage>
        <taxon>Eukaryota</taxon>
        <taxon>Metazoa</taxon>
        <taxon>Chordata</taxon>
        <taxon>Craniata</taxon>
        <taxon>Vertebrata</taxon>
        <taxon>Euteleostomi</taxon>
        <taxon>Amphibia</taxon>
        <taxon>Batrachia</taxon>
        <taxon>Caudata</taxon>
        <taxon>Salamandroidea</taxon>
        <taxon>Salamandridae</taxon>
        <taxon>Pleurodelinae</taxon>
        <taxon>Pleurodeles</taxon>
    </lineage>
</organism>
<accession>A0AAV7S9A3</accession>
<proteinExistence type="predicted"/>
<reference evidence="2" key="1">
    <citation type="journal article" date="2022" name="bioRxiv">
        <title>Sequencing and chromosome-scale assembly of the giantPleurodeles waltlgenome.</title>
        <authorList>
            <person name="Brown T."/>
            <person name="Elewa A."/>
            <person name="Iarovenko S."/>
            <person name="Subramanian E."/>
            <person name="Araus A.J."/>
            <person name="Petzold A."/>
            <person name="Susuki M."/>
            <person name="Suzuki K.-i.T."/>
            <person name="Hayashi T."/>
            <person name="Toyoda A."/>
            <person name="Oliveira C."/>
            <person name="Osipova E."/>
            <person name="Leigh N.D."/>
            <person name="Simon A."/>
            <person name="Yun M.H."/>
        </authorList>
    </citation>
    <scope>NUCLEOTIDE SEQUENCE</scope>
    <source>
        <strain evidence="2">20211129_DDA</strain>
        <tissue evidence="2">Liver</tissue>
    </source>
</reference>
<evidence type="ECO:0000313" key="3">
    <source>
        <dbReference type="Proteomes" id="UP001066276"/>
    </source>
</evidence>
<keyword evidence="3" id="KW-1185">Reference proteome</keyword>
<name>A0AAV7S9A3_PLEWA</name>
<protein>
    <submittedName>
        <fullName evidence="2">Uncharacterized protein</fullName>
    </submittedName>
</protein>
<evidence type="ECO:0000313" key="2">
    <source>
        <dbReference type="EMBL" id="KAJ1160725.1"/>
    </source>
</evidence>
<dbReference type="AlphaFoldDB" id="A0AAV7S9A3"/>
<feature type="region of interest" description="Disordered" evidence="1">
    <location>
        <begin position="18"/>
        <end position="62"/>
    </location>
</feature>
<evidence type="ECO:0000256" key="1">
    <source>
        <dbReference type="SAM" id="MobiDB-lite"/>
    </source>
</evidence>
<gene>
    <name evidence="2" type="ORF">NDU88_001218</name>
</gene>
<comment type="caution">
    <text evidence="2">The sequence shown here is derived from an EMBL/GenBank/DDBJ whole genome shotgun (WGS) entry which is preliminary data.</text>
</comment>
<dbReference type="EMBL" id="JANPWB010000008">
    <property type="protein sequence ID" value="KAJ1160725.1"/>
    <property type="molecule type" value="Genomic_DNA"/>
</dbReference>
<sequence>MVLSALCARHPLRSACLLRQKTHQPLTPPPTNTSRKAKRNAGARLRDSPARPLPESQAAGAARSTQRVLAGCRHCVQVARAGTS</sequence>